<keyword evidence="2" id="KW-0238">DNA-binding</keyword>
<dbReference type="GO" id="GO:0043565">
    <property type="term" value="F:sequence-specific DNA binding"/>
    <property type="evidence" value="ECO:0007669"/>
    <property type="project" value="InterPro"/>
</dbReference>
<dbReference type="SMART" id="SM00342">
    <property type="entry name" value="HTH_ARAC"/>
    <property type="match status" value="1"/>
</dbReference>
<dbReference type="InterPro" id="IPR018771">
    <property type="entry name" value="PocR_dom"/>
</dbReference>
<dbReference type="InterPro" id="IPR018060">
    <property type="entry name" value="HTH_AraC"/>
</dbReference>
<keyword evidence="3" id="KW-0804">Transcription</keyword>
<dbReference type="Pfam" id="PF10114">
    <property type="entry name" value="PocR"/>
    <property type="match status" value="1"/>
</dbReference>
<evidence type="ECO:0000313" key="5">
    <source>
        <dbReference type="EMBL" id="MPQ43525.1"/>
    </source>
</evidence>
<evidence type="ECO:0000256" key="1">
    <source>
        <dbReference type="ARBA" id="ARBA00023015"/>
    </source>
</evidence>
<dbReference type="RefSeq" id="WP_152889123.1">
    <property type="nucleotide sequence ID" value="NZ_WHJC01000076.1"/>
</dbReference>
<dbReference type="InterPro" id="IPR018062">
    <property type="entry name" value="HTH_AraC-typ_CS"/>
</dbReference>
<protein>
    <submittedName>
        <fullName evidence="5">Helix-turn-helix domain-containing protein</fullName>
    </submittedName>
</protein>
<keyword evidence="1" id="KW-0805">Transcription regulation</keyword>
<evidence type="ECO:0000256" key="3">
    <source>
        <dbReference type="ARBA" id="ARBA00023163"/>
    </source>
</evidence>
<dbReference type="PANTHER" id="PTHR43280">
    <property type="entry name" value="ARAC-FAMILY TRANSCRIPTIONAL REGULATOR"/>
    <property type="match status" value="1"/>
</dbReference>
<dbReference type="SUPFAM" id="SSF46689">
    <property type="entry name" value="Homeodomain-like"/>
    <property type="match status" value="2"/>
</dbReference>
<reference evidence="5 6" key="1">
    <citation type="submission" date="2019-10" db="EMBL/GenBank/DDBJ databases">
        <title>The Genome Sequence of Clostridium tarantellae Isolated from Fish Brain.</title>
        <authorList>
            <person name="Bano L."/>
            <person name="Kiel M."/>
            <person name="Sales G."/>
            <person name="Doxey A.C."/>
            <person name="Mansfield M.J."/>
            <person name="Schiavone M."/>
            <person name="Rossetto O."/>
            <person name="Pirazzini M."/>
            <person name="Dobrindt U."/>
            <person name="Montecucco C."/>
        </authorList>
    </citation>
    <scope>NUCLEOTIDE SEQUENCE [LARGE SCALE GENOMIC DNA]</scope>
    <source>
        <strain evidence="5 6">DSM 3997</strain>
    </source>
</reference>
<accession>A0A6I1MJG1</accession>
<evidence type="ECO:0000256" key="2">
    <source>
        <dbReference type="ARBA" id="ARBA00023125"/>
    </source>
</evidence>
<dbReference type="Pfam" id="PF12833">
    <property type="entry name" value="HTH_18"/>
    <property type="match status" value="1"/>
</dbReference>
<dbReference type="InterPro" id="IPR009057">
    <property type="entry name" value="Homeodomain-like_sf"/>
</dbReference>
<dbReference type="AlphaFoldDB" id="A0A6I1MJG1"/>
<dbReference type="EMBL" id="WHJC01000076">
    <property type="protein sequence ID" value="MPQ43525.1"/>
    <property type="molecule type" value="Genomic_DNA"/>
</dbReference>
<gene>
    <name evidence="5" type="ORF">GBZ86_07115</name>
</gene>
<organism evidence="5 6">
    <name type="scientific">Clostridium tarantellae</name>
    <dbReference type="NCBI Taxonomy" id="39493"/>
    <lineage>
        <taxon>Bacteria</taxon>
        <taxon>Bacillati</taxon>
        <taxon>Bacillota</taxon>
        <taxon>Clostridia</taxon>
        <taxon>Eubacteriales</taxon>
        <taxon>Clostridiaceae</taxon>
        <taxon>Clostridium</taxon>
    </lineage>
</organism>
<keyword evidence="6" id="KW-1185">Reference proteome</keyword>
<dbReference type="PROSITE" id="PS01124">
    <property type="entry name" value="HTH_ARAC_FAMILY_2"/>
    <property type="match status" value="1"/>
</dbReference>
<evidence type="ECO:0000313" key="6">
    <source>
        <dbReference type="Proteomes" id="UP000430345"/>
    </source>
</evidence>
<proteinExistence type="predicted"/>
<dbReference type="GO" id="GO:0003700">
    <property type="term" value="F:DNA-binding transcription factor activity"/>
    <property type="evidence" value="ECO:0007669"/>
    <property type="project" value="InterPro"/>
</dbReference>
<dbReference type="InterPro" id="IPR020449">
    <property type="entry name" value="Tscrpt_reg_AraC-type_HTH"/>
</dbReference>
<dbReference type="Proteomes" id="UP000430345">
    <property type="component" value="Unassembled WGS sequence"/>
</dbReference>
<sequence length="343" mass="39602">MKIKHLKLNKIIDLDKWQKLQDSLSLVTKMAMITTDYKGIPVSRHSFCSEFCKAVRNDPNISSYCQKCDSRGGLEAVRINKPYIYLCHFNIIDIAIPIIVDDKYIGAIMAGQVKLDNKEDEDSLERILTISSNHFVNDNINKLNHLYSNIPSLSYEEVKSIAEMLFQLCNYIVEESLDKRLIFELYEKDVVHKNSLNNTLDLSNYKENNLKTIKDELSNAITNSHIKDLSYEKDNISDSILKPAIEYIHSHKNENVSLKKASDLCHISSSYFSRIFTKKIGQNYSTYLSLLKISWAKQLLVSTDMTISEISDNLGFNEAGYFIKIFKKHESITPSLYRKYHKK</sequence>
<comment type="caution">
    <text evidence="5">The sequence shown here is derived from an EMBL/GenBank/DDBJ whole genome shotgun (WGS) entry which is preliminary data.</text>
</comment>
<dbReference type="PANTHER" id="PTHR43280:SF28">
    <property type="entry name" value="HTH-TYPE TRANSCRIPTIONAL ACTIVATOR RHAS"/>
    <property type="match status" value="1"/>
</dbReference>
<dbReference type="PROSITE" id="PS00041">
    <property type="entry name" value="HTH_ARAC_FAMILY_1"/>
    <property type="match status" value="1"/>
</dbReference>
<evidence type="ECO:0000259" key="4">
    <source>
        <dbReference type="PROSITE" id="PS01124"/>
    </source>
</evidence>
<feature type="domain" description="HTH araC/xylS-type" evidence="4">
    <location>
        <begin position="242"/>
        <end position="340"/>
    </location>
</feature>
<dbReference type="OrthoDB" id="1410840at2"/>
<name>A0A6I1MJG1_9CLOT</name>
<dbReference type="Gene3D" id="1.10.10.60">
    <property type="entry name" value="Homeodomain-like"/>
    <property type="match status" value="2"/>
</dbReference>
<dbReference type="PRINTS" id="PR00032">
    <property type="entry name" value="HTHARAC"/>
</dbReference>